<accession>A0ACB7ZQ77</accession>
<organism evidence="1 2">
    <name type="scientific">Hygrophoropsis aurantiaca</name>
    <dbReference type="NCBI Taxonomy" id="72124"/>
    <lineage>
        <taxon>Eukaryota</taxon>
        <taxon>Fungi</taxon>
        <taxon>Dikarya</taxon>
        <taxon>Basidiomycota</taxon>
        <taxon>Agaricomycotina</taxon>
        <taxon>Agaricomycetes</taxon>
        <taxon>Agaricomycetidae</taxon>
        <taxon>Boletales</taxon>
        <taxon>Coniophorineae</taxon>
        <taxon>Hygrophoropsidaceae</taxon>
        <taxon>Hygrophoropsis</taxon>
    </lineage>
</organism>
<evidence type="ECO:0000313" key="2">
    <source>
        <dbReference type="Proteomes" id="UP000790377"/>
    </source>
</evidence>
<comment type="caution">
    <text evidence="1">The sequence shown here is derived from an EMBL/GenBank/DDBJ whole genome shotgun (WGS) entry which is preliminary data.</text>
</comment>
<feature type="non-terminal residue" evidence="1">
    <location>
        <position position="463"/>
    </location>
</feature>
<dbReference type="EMBL" id="MU269470">
    <property type="protein sequence ID" value="KAH7902842.1"/>
    <property type="molecule type" value="Genomic_DNA"/>
</dbReference>
<dbReference type="Proteomes" id="UP000790377">
    <property type="component" value="Unassembled WGS sequence"/>
</dbReference>
<sequence>MLLLTETTLFFINRIRKLTSPTTSKKYELIGRVDSWTADVDSSDPDTELGDSHPTSSSIFPTTTTSASSLSKGTIISDRNGPPPTPINKSAEHGVNFRGPFDIEDTDGDDDALAEQLERQAALLRARKKQRVADLVSITPDSEDNGPKNIAVEQPLNMIVDTQDDITFNEGDNDAGFSGITGSEGDVGILHDEDDDDMDSTCEEDATLDRETGVDGDSGSMALKPATEQDDNGSADLGDTAMSFDESESEPDAPPSTQPRAPQMKLSLAQASRPLKRKKLLEPVDSDSSSEVETTDVKVITKPTSRSARLTSTKNVGIKPKATSSAKPPTSKRAKKSETSLASRTLLPPPDSSVKILPRNKYRKDHLPAGVDGPRWRDAFIPTVLLWFGNEQELWTIDEAYFCENIQVIFDTVYGDEVEYTITTNGPVFALVLKRLCEWRNFMGSAALAVLAHFMVSQPDVQT</sequence>
<evidence type="ECO:0000313" key="1">
    <source>
        <dbReference type="EMBL" id="KAH7902842.1"/>
    </source>
</evidence>
<gene>
    <name evidence="1" type="ORF">BJ138DRAFT_1200548</name>
</gene>
<protein>
    <submittedName>
        <fullName evidence="1">Uncharacterized protein</fullName>
    </submittedName>
</protein>
<proteinExistence type="predicted"/>
<reference evidence="1" key="1">
    <citation type="journal article" date="2021" name="New Phytol.">
        <title>Evolutionary innovations through gain and loss of genes in the ectomycorrhizal Boletales.</title>
        <authorList>
            <person name="Wu G."/>
            <person name="Miyauchi S."/>
            <person name="Morin E."/>
            <person name="Kuo A."/>
            <person name="Drula E."/>
            <person name="Varga T."/>
            <person name="Kohler A."/>
            <person name="Feng B."/>
            <person name="Cao Y."/>
            <person name="Lipzen A."/>
            <person name="Daum C."/>
            <person name="Hundley H."/>
            <person name="Pangilinan J."/>
            <person name="Johnson J."/>
            <person name="Barry K."/>
            <person name="LaButti K."/>
            <person name="Ng V."/>
            <person name="Ahrendt S."/>
            <person name="Min B."/>
            <person name="Choi I.G."/>
            <person name="Park H."/>
            <person name="Plett J.M."/>
            <person name="Magnuson J."/>
            <person name="Spatafora J.W."/>
            <person name="Nagy L.G."/>
            <person name="Henrissat B."/>
            <person name="Grigoriev I.V."/>
            <person name="Yang Z.L."/>
            <person name="Xu J."/>
            <person name="Martin F.M."/>
        </authorList>
    </citation>
    <scope>NUCLEOTIDE SEQUENCE</scope>
    <source>
        <strain evidence="1">ATCC 28755</strain>
    </source>
</reference>
<name>A0ACB7ZQ77_9AGAM</name>
<keyword evidence="2" id="KW-1185">Reference proteome</keyword>